<name>A0A5C4TIM1_FRUSA</name>
<dbReference type="Gene3D" id="3.40.630.30">
    <property type="match status" value="1"/>
</dbReference>
<dbReference type="PROSITE" id="PS51186">
    <property type="entry name" value="GNAT"/>
    <property type="match status" value="1"/>
</dbReference>
<dbReference type="RefSeq" id="WP_103429139.1">
    <property type="nucleotide sequence ID" value="NZ_CP118925.1"/>
</dbReference>
<reference evidence="2 3" key="1">
    <citation type="submission" date="2018-05" db="EMBL/GenBank/DDBJ databases">
        <title>Lactobacillus sanfranciscensis Ah4 draft denome sequence.</title>
        <authorList>
            <person name="Zhang G."/>
        </authorList>
    </citation>
    <scope>NUCLEOTIDE SEQUENCE [LARGE SCALE GENOMIC DNA]</scope>
    <source>
        <strain evidence="2 3">Ah4</strain>
    </source>
</reference>
<sequence>MSNEVEVGIRSAEPIDASAMLALLKQLQSESDFFELDVEIDEVTPQSEAQQIELLNGSGTNIILLATADENLIGIGTVQQINDDAGEIGIAVLNDFQNIGLGTMLVDELINWQTNYSKLTKLNLEVKKDNRPAIHIYHKLGFKNQSETKQTIWMKKESED</sequence>
<evidence type="ECO:0000313" key="2">
    <source>
        <dbReference type="EMBL" id="TNK90401.1"/>
    </source>
</evidence>
<accession>A0A5C4TIM1</accession>
<evidence type="ECO:0000259" key="1">
    <source>
        <dbReference type="PROSITE" id="PS51186"/>
    </source>
</evidence>
<dbReference type="InterPro" id="IPR000182">
    <property type="entry name" value="GNAT_dom"/>
</dbReference>
<dbReference type="EMBL" id="QFCR01000010">
    <property type="protein sequence ID" value="TNK90401.1"/>
    <property type="molecule type" value="Genomic_DNA"/>
</dbReference>
<keyword evidence="2" id="KW-0808">Transferase</keyword>
<proteinExistence type="predicted"/>
<feature type="domain" description="N-acetyltransferase" evidence="1">
    <location>
        <begin position="7"/>
        <end position="159"/>
    </location>
</feature>
<dbReference type="CDD" id="cd04301">
    <property type="entry name" value="NAT_SF"/>
    <property type="match status" value="1"/>
</dbReference>
<dbReference type="PANTHER" id="PTHR43415:SF3">
    <property type="entry name" value="GNAT-FAMILY ACETYLTRANSFERASE"/>
    <property type="match status" value="1"/>
</dbReference>
<gene>
    <name evidence="2" type="ORF">DID87_04155</name>
</gene>
<evidence type="ECO:0000313" key="3">
    <source>
        <dbReference type="Proteomes" id="UP000313312"/>
    </source>
</evidence>
<organism evidence="2 3">
    <name type="scientific">Fructilactobacillus sanfranciscensis</name>
    <name type="common">Lactobacillus sanfranciscensis</name>
    <dbReference type="NCBI Taxonomy" id="1625"/>
    <lineage>
        <taxon>Bacteria</taxon>
        <taxon>Bacillati</taxon>
        <taxon>Bacillota</taxon>
        <taxon>Bacilli</taxon>
        <taxon>Lactobacillales</taxon>
        <taxon>Lactobacillaceae</taxon>
        <taxon>Fructilactobacillus</taxon>
    </lineage>
</organism>
<protein>
    <submittedName>
        <fullName evidence="2">GNAT family N-acetyltransferase</fullName>
    </submittedName>
</protein>
<dbReference type="AlphaFoldDB" id="A0A5C4TIM1"/>
<dbReference type="PANTHER" id="PTHR43415">
    <property type="entry name" value="SPERMIDINE N(1)-ACETYLTRANSFERASE"/>
    <property type="match status" value="1"/>
</dbReference>
<dbReference type="GeneID" id="93160409"/>
<dbReference type="Proteomes" id="UP000313312">
    <property type="component" value="Unassembled WGS sequence"/>
</dbReference>
<dbReference type="InterPro" id="IPR016181">
    <property type="entry name" value="Acyl_CoA_acyltransferase"/>
</dbReference>
<dbReference type="SUPFAM" id="SSF55729">
    <property type="entry name" value="Acyl-CoA N-acyltransferases (Nat)"/>
    <property type="match status" value="1"/>
</dbReference>
<dbReference type="Pfam" id="PF00583">
    <property type="entry name" value="Acetyltransf_1"/>
    <property type="match status" value="1"/>
</dbReference>
<comment type="caution">
    <text evidence="2">The sequence shown here is derived from an EMBL/GenBank/DDBJ whole genome shotgun (WGS) entry which is preliminary data.</text>
</comment>
<dbReference type="GO" id="GO:0016747">
    <property type="term" value="F:acyltransferase activity, transferring groups other than amino-acyl groups"/>
    <property type="evidence" value="ECO:0007669"/>
    <property type="project" value="InterPro"/>
</dbReference>